<evidence type="ECO:0000256" key="1">
    <source>
        <dbReference type="SAM" id="MobiDB-lite"/>
    </source>
</evidence>
<proteinExistence type="predicted"/>
<sequence>MGQIEVIKRDGSKILLMSREPFCTVKTAVQNITLMGDDQVQLNIVSTELIDFQKGDKIIIDGDEYTIRTKVTREKLSEDYYTYDAVFYGVMYELMKSLYRNTDANGKSTSSTFDLTYSIKDFVKVIIYNVNRDYPGLWKFDEANCPDTEPRTIQFSRQNCLQVLQALCSKDQFNLEFQITQNDGVRTIHIGKFGERINPPGGNDYFEWGKGNGLYTLKEQKVDDKAIITRLWVEGGTTNIRKDYRNYSERLQLPYPKRLNKREHKLYDGTVVAPGTEMIGIDDDDNRYIEDADLRDLLGSDEDGAQYDDIYPKRTGVVTALGADINSFYDDTMDFDLAESDENGTKYLIQDVTAKITFITGKLAGQQFELAAKNGYDHAKKLFTIIPFTDERGLTIPTTDSEAYRISEGDTYKITDINLPESYEQNAEEDLWYEGYNEFKPRTQAKAQYVLNFDRKYFLDTTPDDSNVCLFKVGDYVPIKDERFGIEKTIRIQKVSRNLMLKHDYSITLSDTTSISIINQTVIDVIGHEQVIESNRLRDLNKARRGWRTTEELRTMVYDTDGYFDPENIRPNSIDTNMLTVGSKSQQFVLVDVVFNPNVNGLPNRFDATSGILAHLTIDEAEIKQWNMSGAEFTMSESGGYYLFAKCSKKGTTGTWYLTREQLKFEPVEDPNNYYFQVGILSSLRADDNFRDFVTTYGFTRINGNTITTGKIITSDGECYLDLDGNAFRIGDATSSIDWNVTARKQLTLHNVRLLSDSGDVSHIGVYRGTYNSKYVYYKGDEVSYEASNEVCTYRYINNEPSMGILPTNSTYWQLIAKGSPGEKGNSIFYTYNDSQEKPNTPTGAGNTNGWHTESTESVVWMSIKSAVDINSGSWGSPFRVRGADGTSITIKGSKDDVSQLPVVDNKPGDAYIIGENLYIWDGSGWTNVGKIKGEDGKSSYLHIKYSDDGGKTFTDGNGEVPGRWMGVLVNQSQSDSDNPADYTWNDTKGEDGTPGKPGEDGKTSYIHIKYSDNGGLSFTANNGETPGAYIGQYTDFEKKDSDNPADYTWSRIKGDPGTGGTDAESGVYYEYRYAKNGSTSTPPAIDLSSPNPSGWSTEMPKPGAFEYVWCTMAKKSGIVDRTSFNYPISETDYQNRGELRIMDQTGEYMATYNKPECIVKDGNRYAFDLSYEKECRIPYDLPFGKNFTLCFWMKTDQKYVKWMLNGYNGREYVENTINTTPGVWFHVALRFSDKTVTVFINGVQYNYGSVNEKIDGFAIYDDNMFGSSSMFDDVRLLDSALPVSDIEKIMQGTADELIQHWSTPIRVNPYDGIDGKPGVGVNTTDVEYAQSTSNSVAPTSGWQTTAPAWKDGYYIWSRTKVTYTDGTSTTTKAACITGGKGNTGSPGNGVKTIVEQYYLSSSATSLLNGSWSTTRPTWKNKWYIWTRSVITYTNGTSTTTAPICVTGSKGDKGEPGDQGQKGESPATVFRGVYDSSKTYYGTKYRLDVVKYNGVYYVARIDAGTFTGVIPTNTSKWNNFGAQFESIATDLLLAENANIAGWVFKNNRLEAQNGSVYLDGVNGVVRVKGTMQLSTGFSGAFSDVNIFYLPSVTSTKYISMGQDADDIGKVCRLYNSSPFGGADYMIGAYSFTAEDGMSWSQLDYYAVVKPQEVVEMTCFEEPGSTATSKKGRWDITSRFSYEDFHKSGAKGRYARILAIGKINGTNSGASLSGTYYDGRSLSSVFSVSRLGTGKYRVYCSSCPSGYTVMATGYGAIWGGSNPVKACLYSKTSSYFDVLLSDDASANDGSCEFVIFAPDWDYNMK</sequence>
<dbReference type="SUPFAM" id="SSF49899">
    <property type="entry name" value="Concanavalin A-like lectins/glucanases"/>
    <property type="match status" value="1"/>
</dbReference>
<organism evidence="2 3">
    <name type="scientific">Bacteriophage sp</name>
    <dbReference type="NCBI Taxonomy" id="38018"/>
    <lineage>
        <taxon>Viruses</taxon>
    </lineage>
</organism>
<dbReference type="EMBL" id="OP031061">
    <property type="protein sequence ID" value="UVN06072.1"/>
    <property type="molecule type" value="Genomic_DNA"/>
</dbReference>
<feature type="compositionally biased region" description="Basic and acidic residues" evidence="1">
    <location>
        <begin position="988"/>
        <end position="1003"/>
    </location>
</feature>
<dbReference type="Gene3D" id="2.60.120.200">
    <property type="match status" value="1"/>
</dbReference>
<evidence type="ECO:0000313" key="3">
    <source>
        <dbReference type="Proteomes" id="UP001160508"/>
    </source>
</evidence>
<protein>
    <submittedName>
        <fullName evidence="2">Endopeptidase tail</fullName>
    </submittedName>
</protein>
<reference evidence="2" key="1">
    <citation type="submission" date="2022-07" db="EMBL/GenBank/DDBJ databases">
        <authorList>
            <person name="Nishijima S."/>
        </authorList>
    </citation>
    <scope>NUCLEOTIDE SEQUENCE</scope>
    <source>
        <strain evidence="2">1827_77749</strain>
    </source>
</reference>
<accession>A0ABY5T375</accession>
<dbReference type="Pfam" id="PF13385">
    <property type="entry name" value="Laminin_G_3"/>
    <property type="match status" value="1"/>
</dbReference>
<feature type="region of interest" description="Disordered" evidence="1">
    <location>
        <begin position="972"/>
        <end position="1005"/>
    </location>
</feature>
<name>A0ABY5T375_9VIRU</name>
<keyword evidence="3" id="KW-1185">Reference proteome</keyword>
<dbReference type="InterPro" id="IPR013320">
    <property type="entry name" value="ConA-like_dom_sf"/>
</dbReference>
<evidence type="ECO:0000313" key="2">
    <source>
        <dbReference type="EMBL" id="UVN06072.1"/>
    </source>
</evidence>
<dbReference type="Proteomes" id="UP001160508">
    <property type="component" value="Segment"/>
</dbReference>